<name>K0C5C2_ALCDB</name>
<gene>
    <name evidence="1" type="ordered locus">B5T_00332</name>
</gene>
<proteinExistence type="predicted"/>
<organism evidence="1 2">
    <name type="scientific">Alcanivorax dieselolei (strain DSM 16502 / CGMCC 1.3690 / MCCC 1A00001 / B-5)</name>
    <name type="common">Alloalcanivorax dieselolei</name>
    <dbReference type="NCBI Taxonomy" id="930169"/>
    <lineage>
        <taxon>Bacteria</taxon>
        <taxon>Pseudomonadati</taxon>
        <taxon>Pseudomonadota</taxon>
        <taxon>Gammaproteobacteria</taxon>
        <taxon>Oceanospirillales</taxon>
        <taxon>Alcanivoracaceae</taxon>
        <taxon>Alloalcanivorax</taxon>
    </lineage>
</organism>
<evidence type="ECO:0000313" key="1">
    <source>
        <dbReference type="EMBL" id="AFT68619.1"/>
    </source>
</evidence>
<sequence>MDNDDDYYDEVGPNGELVAKYHTWHHMSIYPPQKVNQGWVKYDLEGNRIDSGSRS</sequence>
<dbReference type="EMBL" id="CP003466">
    <property type="protein sequence ID" value="AFT68619.1"/>
    <property type="molecule type" value="Genomic_DNA"/>
</dbReference>
<evidence type="ECO:0000313" key="2">
    <source>
        <dbReference type="Proteomes" id="UP000006286"/>
    </source>
</evidence>
<dbReference type="HOGENOM" id="CLU_3021593_0_0_6"/>
<dbReference type="KEGG" id="adi:B5T_00332"/>
<dbReference type="Proteomes" id="UP000006286">
    <property type="component" value="Chromosome"/>
</dbReference>
<dbReference type="AlphaFoldDB" id="K0C5C2"/>
<protein>
    <submittedName>
        <fullName evidence="1">Uncharacterized protein</fullName>
    </submittedName>
</protein>
<accession>K0C5C2</accession>
<reference evidence="1 2" key="1">
    <citation type="journal article" date="2012" name="J. Bacteriol.">
        <title>Complete genome sequence of Alcanivorax dieselolei type strain B5.</title>
        <authorList>
            <person name="Lai Q."/>
            <person name="Li W."/>
            <person name="Shao Z."/>
        </authorList>
    </citation>
    <scope>NUCLEOTIDE SEQUENCE [LARGE SCALE GENOMIC DNA]</scope>
    <source>
        <strain evidence="2">DSM 16502 / CGMCC 1.3690 / B-5</strain>
    </source>
</reference>
<keyword evidence="2" id="KW-1185">Reference proteome</keyword>